<accession>A0A7H0YBM0</accession>
<dbReference type="GO" id="GO:0046983">
    <property type="term" value="F:protein dimerization activity"/>
    <property type="evidence" value="ECO:0007669"/>
    <property type="project" value="InterPro"/>
</dbReference>
<gene>
    <name evidence="1" type="ORF">IAQ67_05310</name>
</gene>
<organism evidence="1 2">
    <name type="scientific">Paenibacillus peoriae</name>
    <dbReference type="NCBI Taxonomy" id="59893"/>
    <lineage>
        <taxon>Bacteria</taxon>
        <taxon>Bacillati</taxon>
        <taxon>Bacillota</taxon>
        <taxon>Bacilli</taxon>
        <taxon>Bacillales</taxon>
        <taxon>Paenibacillaceae</taxon>
        <taxon>Paenibacillus</taxon>
    </lineage>
</organism>
<dbReference type="SUPFAM" id="SSF140500">
    <property type="entry name" value="BAS1536-like"/>
    <property type="match status" value="1"/>
</dbReference>
<dbReference type="Pfam" id="PF09388">
    <property type="entry name" value="SpoOE-like"/>
    <property type="match status" value="1"/>
</dbReference>
<protein>
    <submittedName>
        <fullName evidence="1">Aspartyl-phosphate phosphatase Spo0E family protein</fullName>
    </submittedName>
</protein>
<evidence type="ECO:0000313" key="1">
    <source>
        <dbReference type="EMBL" id="QNR68478.1"/>
    </source>
</evidence>
<dbReference type="AlphaFoldDB" id="A0A7H0YBM0"/>
<dbReference type="Proteomes" id="UP000516384">
    <property type="component" value="Chromosome"/>
</dbReference>
<dbReference type="InterPro" id="IPR036638">
    <property type="entry name" value="HLH_DNA-bd_sf"/>
</dbReference>
<proteinExistence type="predicted"/>
<dbReference type="GO" id="GO:0043937">
    <property type="term" value="P:regulation of sporulation"/>
    <property type="evidence" value="ECO:0007669"/>
    <property type="project" value="InterPro"/>
</dbReference>
<dbReference type="InterPro" id="IPR037208">
    <property type="entry name" value="Spo0E-like_sf"/>
</dbReference>
<sequence length="89" mass="10483">MNRDDTLTLIQQMENARQQLHDLYEEYGFGHACVLEQSMLLDELINQYNRMFQTRKQPHQVLDQIINNDDVMFSPSSPFFLCKTVTSPT</sequence>
<dbReference type="InterPro" id="IPR018540">
    <property type="entry name" value="Spo0E-like"/>
</dbReference>
<dbReference type="Gene3D" id="4.10.280.10">
    <property type="entry name" value="Helix-loop-helix DNA-binding domain"/>
    <property type="match status" value="1"/>
</dbReference>
<dbReference type="EMBL" id="CP061172">
    <property type="protein sequence ID" value="QNR68478.1"/>
    <property type="molecule type" value="Genomic_DNA"/>
</dbReference>
<dbReference type="RefSeq" id="WP_190298756.1">
    <property type="nucleotide sequence ID" value="NZ_CP061172.1"/>
</dbReference>
<reference evidence="1 2" key="1">
    <citation type="submission" date="2020-09" db="EMBL/GenBank/DDBJ databases">
        <title>Characterization of Paenibacillus peoriae strain ZF390 with broad-spectrum antimicrobial activity as a potential biocontrol agent.</title>
        <authorList>
            <person name="Li L."/>
            <person name="Zhao Y."/>
            <person name="Li B."/>
            <person name="Xie X."/>
        </authorList>
    </citation>
    <scope>NUCLEOTIDE SEQUENCE [LARGE SCALE GENOMIC DNA]</scope>
    <source>
        <strain evidence="1 2">ZF390</strain>
    </source>
</reference>
<evidence type="ECO:0000313" key="2">
    <source>
        <dbReference type="Proteomes" id="UP000516384"/>
    </source>
</evidence>
<name>A0A7H0YBM0_9BACL</name>